<feature type="transmembrane region" description="Helical" evidence="1">
    <location>
        <begin position="93"/>
        <end position="116"/>
    </location>
</feature>
<dbReference type="InterPro" id="IPR051224">
    <property type="entry name" value="NiCoT_RcnA"/>
</dbReference>
<dbReference type="Proteomes" id="UP000003964">
    <property type="component" value="Unassembled WGS sequence"/>
</dbReference>
<organism evidence="2 3">
    <name type="scientific">Fusobacterium periodonticum 1_1_41FAA</name>
    <dbReference type="NCBI Taxonomy" id="469621"/>
    <lineage>
        <taxon>Bacteria</taxon>
        <taxon>Fusobacteriati</taxon>
        <taxon>Fusobacteriota</taxon>
        <taxon>Fusobacteriia</taxon>
        <taxon>Fusobacteriales</taxon>
        <taxon>Fusobacteriaceae</taxon>
        <taxon>Fusobacterium</taxon>
    </lineage>
</organism>
<gene>
    <name evidence="2" type="ORF">HMPREF0400_00146</name>
</gene>
<reference evidence="2 3" key="1">
    <citation type="submission" date="2010-03" db="EMBL/GenBank/DDBJ databases">
        <title>The Genome Sequence of Fusobacterium sp. 1_1_41FAA.</title>
        <authorList>
            <consortium name="The Broad Institute Genome Sequencing Platform"/>
            <person name="Ward D."/>
            <person name="Earl A."/>
            <person name="Feldgarden M."/>
            <person name="Gevers D."/>
            <person name="Young S.K."/>
            <person name="Zeng Q."/>
            <person name="Koehrsen M."/>
            <person name="Alvarado L."/>
            <person name="Berlin A."/>
            <person name="Borenstein D."/>
            <person name="Chapman S."/>
            <person name="Chen Z."/>
            <person name="Engels R."/>
            <person name="Freedman E."/>
            <person name="Gellesch M."/>
            <person name="Goldberg J."/>
            <person name="Griggs A."/>
            <person name="Gujja S."/>
            <person name="Heilman E."/>
            <person name="Heiman D."/>
            <person name="Hepburn T."/>
            <person name="Howarth C."/>
            <person name="Jen D."/>
            <person name="Larson L."/>
            <person name="Mehta T."/>
            <person name="Park D."/>
            <person name="Pearson M."/>
            <person name="Richards J."/>
            <person name="Roberts A."/>
            <person name="Saif S."/>
            <person name="Shea T."/>
            <person name="Shenoy N."/>
            <person name="Sisk P."/>
            <person name="Stolte C."/>
            <person name="Sykes S."/>
            <person name="Walk T."/>
            <person name="White J."/>
            <person name="Yandava C."/>
            <person name="Strauss J.C."/>
            <person name="Ambrose C.E."/>
            <person name="Allen-Vercoe E."/>
            <person name="Haas B."/>
            <person name="Henn M.R."/>
            <person name="Nusbaum C."/>
            <person name="Birren B."/>
        </authorList>
    </citation>
    <scope>NUCLEOTIDE SEQUENCE [LARGE SCALE GENOMIC DNA]</scope>
    <source>
        <strain evidence="2 3">1_1_41FAA</strain>
    </source>
</reference>
<keyword evidence="1" id="KW-0472">Membrane</keyword>
<keyword evidence="1" id="KW-1133">Transmembrane helix</keyword>
<dbReference type="GO" id="GO:0032025">
    <property type="term" value="P:response to cobalt ion"/>
    <property type="evidence" value="ECO:0007669"/>
    <property type="project" value="TreeGrafter"/>
</dbReference>
<feature type="transmembrane region" description="Helical" evidence="1">
    <location>
        <begin position="136"/>
        <end position="154"/>
    </location>
</feature>
<dbReference type="GO" id="GO:0006824">
    <property type="term" value="P:cobalt ion transport"/>
    <property type="evidence" value="ECO:0007669"/>
    <property type="project" value="UniProtKB-KW"/>
</dbReference>
<dbReference type="EMBL" id="GG770381">
    <property type="protein sequence ID" value="EFG28595.2"/>
    <property type="molecule type" value="Genomic_DNA"/>
</dbReference>
<evidence type="ECO:0000313" key="2">
    <source>
        <dbReference type="EMBL" id="EFG28595.2"/>
    </source>
</evidence>
<name>D6LEL0_9FUSO</name>
<evidence type="ECO:0000313" key="3">
    <source>
        <dbReference type="Proteomes" id="UP000003964"/>
    </source>
</evidence>
<protein>
    <submittedName>
        <fullName evidence="2">ABC superfamily ATP binding cassette transporter membrane protein</fullName>
    </submittedName>
</protein>
<dbReference type="PANTHER" id="PTHR40659:SF1">
    <property type="entry name" value="NICKEL_COBALT EFFLUX SYSTEM RCNA"/>
    <property type="match status" value="1"/>
</dbReference>
<evidence type="ECO:0000256" key="1">
    <source>
        <dbReference type="SAM" id="Phobius"/>
    </source>
</evidence>
<dbReference type="PANTHER" id="PTHR40659">
    <property type="entry name" value="NICKEL/COBALT EFFLUX SYSTEM RCNA"/>
    <property type="match status" value="1"/>
</dbReference>
<proteinExistence type="predicted"/>
<dbReference type="GO" id="GO:0010045">
    <property type="term" value="P:response to nickel cation"/>
    <property type="evidence" value="ECO:0007669"/>
    <property type="project" value="TreeGrafter"/>
</dbReference>
<dbReference type="GO" id="GO:0005886">
    <property type="term" value="C:plasma membrane"/>
    <property type="evidence" value="ECO:0007669"/>
    <property type="project" value="UniProtKB-SubCell"/>
</dbReference>
<dbReference type="GO" id="GO:0015099">
    <property type="term" value="F:nickel cation transmembrane transporter activity"/>
    <property type="evidence" value="ECO:0007669"/>
    <property type="project" value="TreeGrafter"/>
</dbReference>
<accession>D6LEL0</accession>
<feature type="transmembrane region" description="Helical" evidence="1">
    <location>
        <begin position="238"/>
        <end position="260"/>
    </location>
</feature>
<dbReference type="AlphaFoldDB" id="D6LEL0"/>
<keyword evidence="1" id="KW-0812">Transmembrane</keyword>
<feature type="transmembrane region" description="Helical" evidence="1">
    <location>
        <begin position="53"/>
        <end position="72"/>
    </location>
</feature>
<feature type="transmembrane region" description="Helical" evidence="1">
    <location>
        <begin position="170"/>
        <end position="192"/>
    </location>
</feature>
<feature type="transmembrane region" description="Helical" evidence="1">
    <location>
        <begin position="204"/>
        <end position="226"/>
    </location>
</feature>
<sequence length="263" mass="29661">MKKIIKYLVGIAAIGLIYLLISNFNLIMYKIAIYQQVIVDKISELTEKENNKVVYTILFFTFLYGVVHSLGPGHGKTLVLTYSVKEKLNFLKLLLVSALIAYLQGLSAYLLVKFIINLSDKASMLLFYDLDNRTRMIASILIILIGLYNIYSILRNKSCEHCHETKVKNILVFSIVLGLCPCPGVMTVLLFLESFGLSENLFLFTLSMSTGIFLVILFFGILANTFKNTLVEDENLRLHKILALVGAILMILFGIFQILILGE</sequence>
<dbReference type="GO" id="GO:0046583">
    <property type="term" value="F:monoatomic cation efflux transmembrane transporter activity"/>
    <property type="evidence" value="ECO:0007669"/>
    <property type="project" value="TreeGrafter"/>
</dbReference>
<dbReference type="RefSeq" id="WP_008820173.1">
    <property type="nucleotide sequence ID" value="NZ_GG770381.1"/>
</dbReference>
<feature type="transmembrane region" description="Helical" evidence="1">
    <location>
        <begin position="7"/>
        <end position="33"/>
    </location>
</feature>